<dbReference type="PRINTS" id="PR01033">
    <property type="entry name" value="PHYTOCHROME"/>
</dbReference>
<dbReference type="PROSITE" id="PS50046">
    <property type="entry name" value="PHYTOCHROME_2"/>
    <property type="match status" value="1"/>
</dbReference>
<evidence type="ECO:0000256" key="12">
    <source>
        <dbReference type="PROSITE-ProRule" id="PRU00169"/>
    </source>
</evidence>
<evidence type="ECO:0000256" key="10">
    <source>
        <dbReference type="ARBA" id="ARBA00022991"/>
    </source>
</evidence>
<dbReference type="InterPro" id="IPR011102">
    <property type="entry name" value="Sig_transdc_His_kinase_HWE"/>
</dbReference>
<dbReference type="InterPro" id="IPR036890">
    <property type="entry name" value="HATPase_C_sf"/>
</dbReference>
<dbReference type="SMART" id="SM00911">
    <property type="entry name" value="HWE_HK"/>
    <property type="match status" value="1"/>
</dbReference>
<evidence type="ECO:0000256" key="9">
    <source>
        <dbReference type="ARBA" id="ARBA00022840"/>
    </source>
</evidence>
<evidence type="ECO:0000256" key="8">
    <source>
        <dbReference type="ARBA" id="ARBA00022777"/>
    </source>
</evidence>
<evidence type="ECO:0000259" key="14">
    <source>
        <dbReference type="PROSITE" id="PS50110"/>
    </source>
</evidence>
<keyword evidence="16" id="KW-1185">Reference proteome</keyword>
<dbReference type="Pfam" id="PF08446">
    <property type="entry name" value="PAS_2"/>
    <property type="match status" value="1"/>
</dbReference>
<dbReference type="Gene3D" id="3.30.565.10">
    <property type="entry name" value="Histidine kinase-like ATPase, C-terminal domain"/>
    <property type="match status" value="1"/>
</dbReference>
<dbReference type="EC" id="2.7.13.3" evidence="2"/>
<dbReference type="Proteomes" id="UP000721844">
    <property type="component" value="Unassembled WGS sequence"/>
</dbReference>
<evidence type="ECO:0000259" key="13">
    <source>
        <dbReference type="PROSITE" id="PS50046"/>
    </source>
</evidence>
<feature type="modified residue" description="4-aspartylphosphate" evidence="12">
    <location>
        <position position="790"/>
    </location>
</feature>
<dbReference type="InterPro" id="IPR001789">
    <property type="entry name" value="Sig_transdc_resp-reg_receiver"/>
</dbReference>
<dbReference type="InterPro" id="IPR009219">
    <property type="entry name" value="Bactrphtchr_CheY"/>
</dbReference>
<dbReference type="SMART" id="SM00448">
    <property type="entry name" value="REC"/>
    <property type="match status" value="1"/>
</dbReference>
<name>A0A963Z034_9PROT</name>
<evidence type="ECO:0000256" key="5">
    <source>
        <dbReference type="ARBA" id="ARBA00022606"/>
    </source>
</evidence>
<dbReference type="PIRSF" id="PIRSF036397">
    <property type="entry name" value="Bactrphtchrm_rec"/>
    <property type="match status" value="1"/>
</dbReference>
<dbReference type="GO" id="GO:0009584">
    <property type="term" value="P:detection of visible light"/>
    <property type="evidence" value="ECO:0007669"/>
    <property type="project" value="InterPro"/>
</dbReference>
<dbReference type="SMART" id="SM00065">
    <property type="entry name" value="GAF"/>
    <property type="match status" value="1"/>
</dbReference>
<evidence type="ECO:0000256" key="6">
    <source>
        <dbReference type="ARBA" id="ARBA00022679"/>
    </source>
</evidence>
<keyword evidence="4 12" id="KW-0597">Phosphoprotein</keyword>
<dbReference type="InterPro" id="IPR043150">
    <property type="entry name" value="Phytochrome_PHY_sf"/>
</dbReference>
<dbReference type="InterPro" id="IPR013515">
    <property type="entry name" value="Phytochrome_cen-reg"/>
</dbReference>
<dbReference type="PROSITE" id="PS50110">
    <property type="entry name" value="RESPONSE_REGULATORY"/>
    <property type="match status" value="1"/>
</dbReference>
<dbReference type="GO" id="GO:0006355">
    <property type="term" value="P:regulation of DNA-templated transcription"/>
    <property type="evidence" value="ECO:0007669"/>
    <property type="project" value="InterPro"/>
</dbReference>
<dbReference type="Pfam" id="PF07536">
    <property type="entry name" value="HWE_HK"/>
    <property type="match status" value="1"/>
</dbReference>
<keyword evidence="7" id="KW-0547">Nucleotide-binding</keyword>
<dbReference type="Pfam" id="PF00360">
    <property type="entry name" value="PHY"/>
    <property type="match status" value="1"/>
</dbReference>
<reference evidence="15 16" key="1">
    <citation type="journal article" date="2021" name="Microorganisms">
        <title>Acidisoma silvae sp. nov. and Acidisomacellulosilytica sp. nov., Two Acidophilic Bacteria Isolated from Decaying Wood, Hydrolyzing Cellulose and Producing Poly-3-hydroxybutyrate.</title>
        <authorList>
            <person name="Mieszkin S."/>
            <person name="Pouder E."/>
            <person name="Uroz S."/>
            <person name="Simon-Colin C."/>
            <person name="Alain K."/>
        </authorList>
    </citation>
    <scope>NUCLEOTIDE SEQUENCE [LARGE SCALE GENOMIC DNA]</scope>
    <source>
        <strain evidence="15 16">HW T5.17</strain>
    </source>
</reference>
<dbReference type="Gene3D" id="3.30.450.40">
    <property type="match status" value="1"/>
</dbReference>
<proteinExistence type="predicted"/>
<keyword evidence="9" id="KW-0067">ATP-binding</keyword>
<keyword evidence="5" id="KW-0716">Sensory transduction</keyword>
<evidence type="ECO:0000256" key="4">
    <source>
        <dbReference type="ARBA" id="ARBA00022553"/>
    </source>
</evidence>
<organism evidence="15 16">
    <name type="scientific">Acidisoma cellulosilyticum</name>
    <dbReference type="NCBI Taxonomy" id="2802395"/>
    <lineage>
        <taxon>Bacteria</taxon>
        <taxon>Pseudomonadati</taxon>
        <taxon>Pseudomonadota</taxon>
        <taxon>Alphaproteobacteria</taxon>
        <taxon>Acetobacterales</taxon>
        <taxon>Acidocellaceae</taxon>
        <taxon>Acidisoma</taxon>
    </lineage>
</organism>
<dbReference type="SUPFAM" id="SSF55781">
    <property type="entry name" value="GAF domain-like"/>
    <property type="match status" value="2"/>
</dbReference>
<dbReference type="EMBL" id="JAESVA010000002">
    <property type="protein sequence ID" value="MCB8880059.1"/>
    <property type="molecule type" value="Genomic_DNA"/>
</dbReference>
<keyword evidence="6" id="KW-0808">Transferase</keyword>
<gene>
    <name evidence="15" type="ORF">ACELLULO517_07420</name>
</gene>
<evidence type="ECO:0000256" key="7">
    <source>
        <dbReference type="ARBA" id="ARBA00022741"/>
    </source>
</evidence>
<comment type="caution">
    <text evidence="15">The sequence shown here is derived from an EMBL/GenBank/DDBJ whole genome shotgun (WGS) entry which is preliminary data.</text>
</comment>
<evidence type="ECO:0000313" key="15">
    <source>
        <dbReference type="EMBL" id="MCB8880059.1"/>
    </source>
</evidence>
<dbReference type="Pfam" id="PF01590">
    <property type="entry name" value="GAF"/>
    <property type="match status" value="1"/>
</dbReference>
<evidence type="ECO:0000256" key="3">
    <source>
        <dbReference type="ARBA" id="ARBA00022543"/>
    </source>
</evidence>
<dbReference type="InterPro" id="IPR013654">
    <property type="entry name" value="PAS_2"/>
</dbReference>
<sequence>MHGMSETQVDLTNCDREPIHLLSAIQPIGFLLCMTADWLVARASDNVIEHLGRAADDLIGLPAADIFADEALHDLRNRLTGIQGPDAVERVLGIACIASRPGDLYDCALHFSGEMIVIELEHNRREDYVDAASTIRSMMTRLDQPTDLPGYFKAGARQLRALTGFDRVMVYRFDRDGSGEVVGEAARHDIGSFLGLHYPASDIPQQARALYLRTSLRIIADIAAEPVPILPARDAMGAPLDLSLSVLRSVSPIHIEYLKNMGVGASMSVSIIIEGKLWGLFACHHYSALCPSFQKRTIAELFGQMFALKLESRDRQEAAAYENNARRATDRLMASVANDVALLDNPEWVGETLRAIIPCDGIGIWIGAKAACGGSAPPPDAIPAIARRFNALAAGRVFSTDHLAAIVPGADAYAAQAAGVLSIPISRSPRDYVMLFREERVRQARWAGDPHKPASYGPNGARLTPRESFAEWRQEVRNRSEPFSAAEQRVAETLRVSLIEVVLRLSDAAQSERQTAAERQELLIAELNHRVRNILALIRGLVRQSRDSKTRAVDYIALLEGRIEALARAHDQITQDNWAPALLRALIETEAAAYLGGRRQRLEIEGEAVLLEPSAFSTMALVIHELMTNSAKYGGLSDSGGVRVTWSRDALGDLTIDWREFGGPIVKPPLRHGFGTTIIQRSVPYDLKGKAEVWYKPAGFEAQFVIPARYVRQAAMTGQIGDAASQPGSAQGGEAKLSGKVLLVEDSLIIAMDAEDILMELGATEVLTVSTVAQALALLERERPSVAVLDVNLGEENSFPVADALKAAGIRYVFATGYGDQLRLPEAHAGTPTVKKPYTAASLGRLLEGG</sequence>
<evidence type="ECO:0000256" key="11">
    <source>
        <dbReference type="ARBA" id="ARBA00023170"/>
    </source>
</evidence>
<comment type="catalytic activity">
    <reaction evidence="1">
        <text>ATP + protein L-histidine = ADP + protein N-phospho-L-histidine.</text>
        <dbReference type="EC" id="2.7.13.3"/>
    </reaction>
</comment>
<evidence type="ECO:0000256" key="1">
    <source>
        <dbReference type="ARBA" id="ARBA00000085"/>
    </source>
</evidence>
<feature type="domain" description="Phytochrome chromophore attachment site" evidence="13">
    <location>
        <begin position="147"/>
        <end position="304"/>
    </location>
</feature>
<dbReference type="PANTHER" id="PTHR41523:SF8">
    <property type="entry name" value="ETHYLENE RESPONSE SENSOR PROTEIN"/>
    <property type="match status" value="1"/>
</dbReference>
<accession>A0A963Z034</accession>
<dbReference type="SUPFAM" id="SSF52172">
    <property type="entry name" value="CheY-like"/>
    <property type="match status" value="1"/>
</dbReference>
<dbReference type="InterPro" id="IPR016132">
    <property type="entry name" value="Phyto_chromo_attachment"/>
</dbReference>
<dbReference type="InterPro" id="IPR003018">
    <property type="entry name" value="GAF"/>
</dbReference>
<evidence type="ECO:0000256" key="2">
    <source>
        <dbReference type="ARBA" id="ARBA00012438"/>
    </source>
</evidence>
<dbReference type="GO" id="GO:0000160">
    <property type="term" value="P:phosphorelay signal transduction system"/>
    <property type="evidence" value="ECO:0007669"/>
    <property type="project" value="InterPro"/>
</dbReference>
<dbReference type="GO" id="GO:0004673">
    <property type="term" value="F:protein histidine kinase activity"/>
    <property type="evidence" value="ECO:0007669"/>
    <property type="project" value="UniProtKB-EC"/>
</dbReference>
<dbReference type="InterPro" id="IPR001294">
    <property type="entry name" value="Phytochrome"/>
</dbReference>
<dbReference type="GO" id="GO:0005524">
    <property type="term" value="F:ATP binding"/>
    <property type="evidence" value="ECO:0007669"/>
    <property type="project" value="UniProtKB-KW"/>
</dbReference>
<dbReference type="AlphaFoldDB" id="A0A963Z034"/>
<keyword evidence="10" id="KW-0157">Chromophore</keyword>
<dbReference type="GO" id="GO:0009881">
    <property type="term" value="F:photoreceptor activity"/>
    <property type="evidence" value="ECO:0007669"/>
    <property type="project" value="UniProtKB-KW"/>
</dbReference>
<dbReference type="PANTHER" id="PTHR41523">
    <property type="entry name" value="TWO-COMPONENT SYSTEM SENSOR PROTEIN"/>
    <property type="match status" value="1"/>
</dbReference>
<protein>
    <recommendedName>
        <fullName evidence="2">histidine kinase</fullName>
        <ecNumber evidence="2">2.7.13.3</ecNumber>
    </recommendedName>
</protein>
<dbReference type="Gene3D" id="3.40.50.2300">
    <property type="match status" value="1"/>
</dbReference>
<dbReference type="InterPro" id="IPR029016">
    <property type="entry name" value="GAF-like_dom_sf"/>
</dbReference>
<keyword evidence="3" id="KW-0600">Photoreceptor protein</keyword>
<dbReference type="Gene3D" id="3.30.450.20">
    <property type="entry name" value="PAS domain"/>
    <property type="match status" value="1"/>
</dbReference>
<keyword evidence="11" id="KW-0675">Receptor</keyword>
<dbReference type="SUPFAM" id="SSF55785">
    <property type="entry name" value="PYP-like sensor domain (PAS domain)"/>
    <property type="match status" value="1"/>
</dbReference>
<feature type="domain" description="Response regulatory" evidence="14">
    <location>
        <begin position="740"/>
        <end position="850"/>
    </location>
</feature>
<dbReference type="Gene3D" id="3.30.450.270">
    <property type="match status" value="1"/>
</dbReference>
<evidence type="ECO:0000313" key="16">
    <source>
        <dbReference type="Proteomes" id="UP000721844"/>
    </source>
</evidence>
<dbReference type="InterPro" id="IPR035965">
    <property type="entry name" value="PAS-like_dom_sf"/>
</dbReference>
<dbReference type="InterPro" id="IPR011006">
    <property type="entry name" value="CheY-like_superfamily"/>
</dbReference>
<keyword evidence="8" id="KW-0418">Kinase</keyword>